<evidence type="ECO:0000313" key="1">
    <source>
        <dbReference type="EMBL" id="KAK9659823.1"/>
    </source>
</evidence>
<name>A0AAW1G7W2_POPJA</name>
<dbReference type="Proteomes" id="UP001458880">
    <property type="component" value="Unassembled WGS sequence"/>
</dbReference>
<comment type="caution">
    <text evidence="1">The sequence shown here is derived from an EMBL/GenBank/DDBJ whole genome shotgun (WGS) entry which is preliminary data.</text>
</comment>
<dbReference type="EMBL" id="JASPKY010004738">
    <property type="protein sequence ID" value="KAK9659823.1"/>
    <property type="molecule type" value="Genomic_DNA"/>
</dbReference>
<dbReference type="AlphaFoldDB" id="A0AAW1G7W2"/>
<accession>A0AAW1G7W2</accession>
<keyword evidence="2" id="KW-1185">Reference proteome</keyword>
<protein>
    <submittedName>
        <fullName evidence="1">Uncharacterized protein</fullName>
    </submittedName>
</protein>
<organism evidence="1 2">
    <name type="scientific">Popillia japonica</name>
    <name type="common">Japanese beetle</name>
    <dbReference type="NCBI Taxonomy" id="7064"/>
    <lineage>
        <taxon>Eukaryota</taxon>
        <taxon>Metazoa</taxon>
        <taxon>Ecdysozoa</taxon>
        <taxon>Arthropoda</taxon>
        <taxon>Hexapoda</taxon>
        <taxon>Insecta</taxon>
        <taxon>Pterygota</taxon>
        <taxon>Neoptera</taxon>
        <taxon>Endopterygota</taxon>
        <taxon>Coleoptera</taxon>
        <taxon>Polyphaga</taxon>
        <taxon>Scarabaeiformia</taxon>
        <taxon>Scarabaeidae</taxon>
        <taxon>Rutelinae</taxon>
        <taxon>Popillia</taxon>
    </lineage>
</organism>
<evidence type="ECO:0000313" key="2">
    <source>
        <dbReference type="Proteomes" id="UP001458880"/>
    </source>
</evidence>
<proteinExistence type="predicted"/>
<reference evidence="1 2" key="1">
    <citation type="journal article" date="2024" name="BMC Genomics">
        <title>De novo assembly and annotation of Popillia japonica's genome with initial clues to its potential as an invasive pest.</title>
        <authorList>
            <person name="Cucini C."/>
            <person name="Boschi S."/>
            <person name="Funari R."/>
            <person name="Cardaioli E."/>
            <person name="Iannotti N."/>
            <person name="Marturano G."/>
            <person name="Paoli F."/>
            <person name="Bruttini M."/>
            <person name="Carapelli A."/>
            <person name="Frati F."/>
            <person name="Nardi F."/>
        </authorList>
    </citation>
    <scope>NUCLEOTIDE SEQUENCE [LARGE SCALE GENOMIC DNA]</scope>
    <source>
        <strain evidence="1">DMR45628</strain>
    </source>
</reference>
<sequence>RAKLGLAGFEALFGRRAKLGLAGSALPTSVVEKLFSEEDVEKIIRDVAEAGSGEVEKPVEVQSFTGEKKFVDNEDSNSTKTKNIFPTKY</sequence>
<gene>
    <name evidence="1" type="ORF">QE152_g41530</name>
</gene>
<feature type="non-terminal residue" evidence="1">
    <location>
        <position position="1"/>
    </location>
</feature>